<dbReference type="PhylomeDB" id="O62039"/>
<dbReference type="PANTHER" id="PTHR23292:SF1">
    <property type="entry name" value="LITAF DOMAIN-CONTAINING PROTEIN"/>
    <property type="match status" value="1"/>
</dbReference>
<keyword evidence="11" id="KW-1185">Reference proteome</keyword>
<accession>O62039</accession>
<sequence>MNYPEDFQIPHVIKPVKSAPYVVKETPLKTSFLTYCPTCEKAYMTSVNTHIGVCWWLICFFGTVLCCFPFLFFLCCDVSKDVNHNCPSCGMLLAKKNRAGFK</sequence>
<keyword evidence="7 8" id="KW-0472">Membrane</keyword>
<dbReference type="GeneID" id="182406"/>
<organism evidence="10 11">
    <name type="scientific">Caenorhabditis elegans</name>
    <dbReference type="NCBI Taxonomy" id="6239"/>
    <lineage>
        <taxon>Eukaryota</taxon>
        <taxon>Metazoa</taxon>
        <taxon>Ecdysozoa</taxon>
        <taxon>Nematoda</taxon>
        <taxon>Chromadorea</taxon>
        <taxon>Rhabditida</taxon>
        <taxon>Rhabditina</taxon>
        <taxon>Rhabditomorpha</taxon>
        <taxon>Rhabditoidea</taxon>
        <taxon>Rhabditidae</taxon>
        <taxon>Peloderinae</taxon>
        <taxon>Caenorhabditis</taxon>
    </lineage>
</organism>
<dbReference type="Proteomes" id="UP000001940">
    <property type="component" value="Chromosome V"/>
</dbReference>
<dbReference type="InParanoid" id="O62039"/>
<dbReference type="GO" id="GO:0031902">
    <property type="term" value="C:late endosome membrane"/>
    <property type="evidence" value="ECO:0007669"/>
    <property type="project" value="UniProtKB-SubCell"/>
</dbReference>
<dbReference type="HOGENOM" id="CLU_095549_6_0_1"/>
<evidence type="ECO:0000256" key="5">
    <source>
        <dbReference type="ARBA" id="ARBA00022723"/>
    </source>
</evidence>
<comment type="similarity">
    <text evidence="4">Belongs to the CDIP1/LITAF family.</text>
</comment>
<dbReference type="PIR" id="T19085">
    <property type="entry name" value="T19085"/>
</dbReference>
<evidence type="ECO:0000313" key="11">
    <source>
        <dbReference type="Proteomes" id="UP000001940"/>
    </source>
</evidence>
<dbReference type="OrthoDB" id="4713066at2759"/>
<dbReference type="Pfam" id="PF10601">
    <property type="entry name" value="zf-LITAF-like"/>
    <property type="match status" value="1"/>
</dbReference>
<keyword evidence="6" id="KW-0862">Zinc</keyword>
<dbReference type="CTD" id="182406"/>
<dbReference type="KEGG" id="cel:CELE_C08E8.1"/>
<evidence type="ECO:0000313" key="12">
    <source>
        <dbReference type="WormBase" id="C08E8.1"/>
    </source>
</evidence>
<dbReference type="AlphaFoldDB" id="O62039"/>
<dbReference type="InterPro" id="IPR006629">
    <property type="entry name" value="LITAF"/>
</dbReference>
<evidence type="ECO:0000256" key="2">
    <source>
        <dbReference type="ARBA" id="ARBA00004481"/>
    </source>
</evidence>
<dbReference type="OMA" id="THIGVCW"/>
<evidence type="ECO:0000256" key="6">
    <source>
        <dbReference type="ARBA" id="ARBA00022833"/>
    </source>
</evidence>
<evidence type="ECO:0000259" key="9">
    <source>
        <dbReference type="PROSITE" id="PS51837"/>
    </source>
</evidence>
<evidence type="ECO:0000256" key="8">
    <source>
        <dbReference type="SAM" id="Phobius"/>
    </source>
</evidence>
<reference evidence="10 11" key="1">
    <citation type="journal article" date="1998" name="Science">
        <title>Genome sequence of the nematode C. elegans: a platform for investigating biology.</title>
        <authorList>
            <consortium name="The C. elegans sequencing consortium"/>
            <person name="Sulson J.E."/>
            <person name="Waterston R."/>
        </authorList>
    </citation>
    <scope>NUCLEOTIDE SEQUENCE [LARGE SCALE GENOMIC DNA]</scope>
    <source>
        <strain evidence="10 11">Bristol N2</strain>
    </source>
</reference>
<keyword evidence="8" id="KW-0812">Transmembrane</keyword>
<proteinExistence type="inferred from homology"/>
<dbReference type="WormBase" id="C08E8.1">
    <property type="protein sequence ID" value="CE39673"/>
    <property type="gene ID" value="WBGene00007437"/>
</dbReference>
<evidence type="ECO:0000313" key="10">
    <source>
        <dbReference type="EMBL" id="CAB03856.2"/>
    </source>
</evidence>
<dbReference type="Bgee" id="WBGene00007437">
    <property type="expression patterns" value="Expressed in pharyngeal muscle cell (C elegans) and 3 other cell types or tissues"/>
</dbReference>
<feature type="transmembrane region" description="Helical" evidence="8">
    <location>
        <begin position="53"/>
        <end position="74"/>
    </location>
</feature>
<protein>
    <submittedName>
        <fullName evidence="10">LITAF domain-containing protein</fullName>
    </submittedName>
</protein>
<dbReference type="RefSeq" id="NP_507591.2">
    <property type="nucleotide sequence ID" value="NM_075190.5"/>
</dbReference>
<gene>
    <name evidence="10 12" type="ORF">C08E8.1</name>
    <name evidence="10" type="ORF">CELE_C08E8.1</name>
</gene>
<keyword evidence="8" id="KW-1133">Transmembrane helix</keyword>
<dbReference type="InterPro" id="IPR037519">
    <property type="entry name" value="LITAF_fam"/>
</dbReference>
<dbReference type="PANTHER" id="PTHR23292">
    <property type="entry name" value="LIPOPOLYSACCHARIDE-INDUCED TUMOR NECROSIS FACTOR-ALPHA FACTOR"/>
    <property type="match status" value="1"/>
</dbReference>
<keyword evidence="5" id="KW-0479">Metal-binding</keyword>
<dbReference type="UCSC" id="C08E8.1.1">
    <property type="organism name" value="c. elegans"/>
</dbReference>
<dbReference type="GO" id="GO:0008270">
    <property type="term" value="F:zinc ion binding"/>
    <property type="evidence" value="ECO:0000318"/>
    <property type="project" value="GO_Central"/>
</dbReference>
<comment type="subcellular location">
    <subcellularLocation>
        <location evidence="2">Endosome membrane</location>
        <topology evidence="2">Peripheral membrane protein</topology>
    </subcellularLocation>
    <subcellularLocation>
        <location evidence="1">Late endosome membrane</location>
    </subcellularLocation>
    <subcellularLocation>
        <location evidence="3">Lysosome membrane</location>
        <topology evidence="3">Peripheral membrane protein</topology>
        <orientation evidence="3">Cytoplasmic side</orientation>
    </subcellularLocation>
</comment>
<evidence type="ECO:0000256" key="4">
    <source>
        <dbReference type="ARBA" id="ARBA00005975"/>
    </source>
</evidence>
<evidence type="ECO:0000256" key="1">
    <source>
        <dbReference type="ARBA" id="ARBA00004414"/>
    </source>
</evidence>
<dbReference type="AGR" id="WB:WBGene00007437"/>
<dbReference type="GO" id="GO:0005765">
    <property type="term" value="C:lysosomal membrane"/>
    <property type="evidence" value="ECO:0007669"/>
    <property type="project" value="UniProtKB-SubCell"/>
</dbReference>
<dbReference type="SMART" id="SM00714">
    <property type="entry name" value="LITAF"/>
    <property type="match status" value="1"/>
</dbReference>
<evidence type="ECO:0000256" key="7">
    <source>
        <dbReference type="ARBA" id="ARBA00023136"/>
    </source>
</evidence>
<name>O62039_CAEEL</name>
<dbReference type="EMBL" id="BX284605">
    <property type="protein sequence ID" value="CAB03856.2"/>
    <property type="molecule type" value="Genomic_DNA"/>
</dbReference>
<evidence type="ECO:0000256" key="3">
    <source>
        <dbReference type="ARBA" id="ARBA00004630"/>
    </source>
</evidence>
<feature type="domain" description="LITAF" evidence="9">
    <location>
        <begin position="16"/>
        <end position="98"/>
    </location>
</feature>
<dbReference type="PROSITE" id="PS51837">
    <property type="entry name" value="LITAF"/>
    <property type="match status" value="1"/>
</dbReference>
<dbReference type="PaxDb" id="6239-C08E8.1.1"/>